<dbReference type="STRING" id="1194695.A0A5A7VC88"/>
<evidence type="ECO:0000256" key="1">
    <source>
        <dbReference type="ARBA" id="ARBA00022729"/>
    </source>
</evidence>
<evidence type="ECO:0000313" key="3">
    <source>
        <dbReference type="EMBL" id="KAA0063321.1"/>
    </source>
</evidence>
<dbReference type="EMBL" id="SSTE01002875">
    <property type="protein sequence ID" value="KAA0063321.1"/>
    <property type="molecule type" value="Genomic_DNA"/>
</dbReference>
<dbReference type="InterPro" id="IPR040361">
    <property type="entry name" value="TPD1"/>
</dbReference>
<sequence length="127" mass="13716">MINLSTMIAAIIILLLSFINEGCAAGSCSLDTINIGTQRSGREIGGQPEWNVQMINNCDCPQKQIILSCQGFQTIEPVDPSILSKQRDNCLLINGGIVQPGSSVSFSYAWDPPVIMLPRFSVSLCPT</sequence>
<organism evidence="3 4">
    <name type="scientific">Cucumis melo var. makuwa</name>
    <name type="common">Oriental melon</name>
    <dbReference type="NCBI Taxonomy" id="1194695"/>
    <lineage>
        <taxon>Eukaryota</taxon>
        <taxon>Viridiplantae</taxon>
        <taxon>Streptophyta</taxon>
        <taxon>Embryophyta</taxon>
        <taxon>Tracheophyta</taxon>
        <taxon>Spermatophyta</taxon>
        <taxon>Magnoliopsida</taxon>
        <taxon>eudicotyledons</taxon>
        <taxon>Gunneridae</taxon>
        <taxon>Pentapetalae</taxon>
        <taxon>rosids</taxon>
        <taxon>fabids</taxon>
        <taxon>Cucurbitales</taxon>
        <taxon>Cucurbitaceae</taxon>
        <taxon>Benincaseae</taxon>
        <taxon>Cucumis</taxon>
    </lineage>
</organism>
<dbReference type="Pfam" id="PF24068">
    <property type="entry name" value="TPD1_C"/>
    <property type="match status" value="1"/>
</dbReference>
<dbReference type="OrthoDB" id="600752at2759"/>
<proteinExistence type="predicted"/>
<gene>
    <name evidence="3" type="ORF">E6C27_scaffold205G001470</name>
</gene>
<evidence type="ECO:0000313" key="4">
    <source>
        <dbReference type="Proteomes" id="UP000321393"/>
    </source>
</evidence>
<dbReference type="AlphaFoldDB" id="A0A5A7VC88"/>
<reference evidence="3 4" key="1">
    <citation type="submission" date="2019-08" db="EMBL/GenBank/DDBJ databases">
        <title>Draft genome sequences of two oriental melons (Cucumis melo L. var makuwa).</title>
        <authorList>
            <person name="Kwon S.-Y."/>
        </authorList>
    </citation>
    <scope>NUCLEOTIDE SEQUENCE [LARGE SCALE GENOMIC DNA]</scope>
    <source>
        <strain evidence="4">cv. SW 3</strain>
        <tissue evidence="3">Leaf</tissue>
    </source>
</reference>
<name>A0A5A7VC88_CUCMM</name>
<evidence type="ECO:0000256" key="2">
    <source>
        <dbReference type="SAM" id="SignalP"/>
    </source>
</evidence>
<feature type="chain" id="PRO_5023028826" evidence="2">
    <location>
        <begin position="25"/>
        <end position="127"/>
    </location>
</feature>
<feature type="signal peptide" evidence="2">
    <location>
        <begin position="1"/>
        <end position="24"/>
    </location>
</feature>
<dbReference type="PANTHER" id="PTHR33184">
    <property type="entry name" value="PROTEIN TAPETUM DETERMINANT 1-LIKE-RELATED"/>
    <property type="match status" value="1"/>
</dbReference>
<protein>
    <submittedName>
        <fullName evidence="3">TPD1 protein-like protein 1A-like</fullName>
    </submittedName>
</protein>
<dbReference type="PANTHER" id="PTHR33184:SF11">
    <property type="entry name" value="BETA-1,3-N-ACETYLGLUCOSAMINYLTRANSFERASE FAMILY PROTEIN"/>
    <property type="match status" value="1"/>
</dbReference>
<comment type="caution">
    <text evidence="3">The sequence shown here is derived from an EMBL/GenBank/DDBJ whole genome shotgun (WGS) entry which is preliminary data.</text>
</comment>
<dbReference type="Proteomes" id="UP000321393">
    <property type="component" value="Unassembled WGS sequence"/>
</dbReference>
<dbReference type="GO" id="GO:0001709">
    <property type="term" value="P:cell fate determination"/>
    <property type="evidence" value="ECO:0007669"/>
    <property type="project" value="TreeGrafter"/>
</dbReference>
<accession>A0A5A7VC88</accession>
<keyword evidence="1 2" id="KW-0732">Signal</keyword>